<feature type="domain" description="Glycoside hydrolase family 31 TIM barrel" evidence="3">
    <location>
        <begin position="153"/>
        <end position="442"/>
    </location>
</feature>
<dbReference type="EMBL" id="CAJVSB020000576">
    <property type="protein sequence ID" value="CAH2056809.1"/>
    <property type="molecule type" value="Genomic_DNA"/>
</dbReference>
<evidence type="ECO:0000313" key="5">
    <source>
        <dbReference type="Proteomes" id="UP000836841"/>
    </source>
</evidence>
<dbReference type="SUPFAM" id="SSF51445">
    <property type="entry name" value="(Trans)glycosidases"/>
    <property type="match status" value="1"/>
</dbReference>
<keyword evidence="2" id="KW-0378">Hydrolase</keyword>
<dbReference type="Pfam" id="PF01055">
    <property type="entry name" value="Glyco_hydro_31_2nd"/>
    <property type="match status" value="1"/>
</dbReference>
<comment type="similarity">
    <text evidence="1 2">Belongs to the glycosyl hydrolase 31 family.</text>
</comment>
<organism evidence="4 5">
    <name type="scientific">Thlaspi arvense</name>
    <name type="common">Field penny-cress</name>
    <dbReference type="NCBI Taxonomy" id="13288"/>
    <lineage>
        <taxon>Eukaryota</taxon>
        <taxon>Viridiplantae</taxon>
        <taxon>Streptophyta</taxon>
        <taxon>Embryophyta</taxon>
        <taxon>Tracheophyta</taxon>
        <taxon>Spermatophyta</taxon>
        <taxon>Magnoliopsida</taxon>
        <taxon>eudicotyledons</taxon>
        <taxon>Gunneridae</taxon>
        <taxon>Pentapetalae</taxon>
        <taxon>rosids</taxon>
        <taxon>malvids</taxon>
        <taxon>Brassicales</taxon>
        <taxon>Brassicaceae</taxon>
        <taxon>Thlaspideae</taxon>
        <taxon>Thlaspi</taxon>
    </lineage>
</organism>
<dbReference type="Proteomes" id="UP000836841">
    <property type="component" value="Unassembled WGS sequence"/>
</dbReference>
<dbReference type="InterPro" id="IPR017853">
    <property type="entry name" value="GH"/>
</dbReference>
<evidence type="ECO:0000256" key="2">
    <source>
        <dbReference type="RuleBase" id="RU361185"/>
    </source>
</evidence>
<dbReference type="GO" id="GO:0004553">
    <property type="term" value="F:hydrolase activity, hydrolyzing O-glycosyl compounds"/>
    <property type="evidence" value="ECO:0007669"/>
    <property type="project" value="InterPro"/>
</dbReference>
<keyword evidence="5" id="KW-1185">Reference proteome</keyword>
<gene>
    <name evidence="4" type="ORF">TAV2_LOCUS12003</name>
</gene>
<keyword evidence="2" id="KW-0326">Glycosidase</keyword>
<dbReference type="PANTHER" id="PTHR22762:SF120">
    <property type="entry name" value="HETEROGLYCAN GLUCOSIDASE 1"/>
    <property type="match status" value="1"/>
</dbReference>
<accession>A0AAU9S761</accession>
<reference evidence="4 5" key="1">
    <citation type="submission" date="2022-03" db="EMBL/GenBank/DDBJ databases">
        <authorList>
            <person name="Nunn A."/>
            <person name="Chopra R."/>
            <person name="Nunn A."/>
            <person name="Contreras Garrido A."/>
        </authorList>
    </citation>
    <scope>NUCLEOTIDE SEQUENCE [LARGE SCALE GENOMIC DNA]</scope>
</reference>
<feature type="non-terminal residue" evidence="4">
    <location>
        <position position="442"/>
    </location>
</feature>
<dbReference type="AlphaFoldDB" id="A0AAU9S761"/>
<sequence>MRAATLACCVPKPPTAATPPIVSRPEISYFQKLYRQNLFGTVTAPHSASPPAVVSYVQDVRLDIMWVKILELVVVKFKITSRINFSGHWNNEPQGIIIHGCVVEGSGSRSKRWWSNSNRGAIALFEPEGLKSRKWHGRAPGATPDKRGDRTVFMPPKWALGYHQCRWGYDSEARVREIAKTFRQKGMPCDVIWMDIDYMDGYRCFTFDQACSYSINFIYDERFPDPKTLVAELHQAGFKAIWMLDPGIKREEGYFVYDSGSERDIWIQTADGKPFVGDVWPGPCVFPDFAQSRTRSWWADLVKDFISNGVDGIWNDMNEPAVFKTVTKTMPESNVHHGDIEFGGCQNHLHYHNVYGMLMARSTYEGMKLANENGRPFVLTRAGFIGSQRYAATWTGDNLSLGASSYEYLNGSPIGVLSGSFRALSLHYLGLSGQPLSGPDIG</sequence>
<name>A0AAU9S761_THLAR</name>
<dbReference type="PROSITE" id="PS00129">
    <property type="entry name" value="GLYCOSYL_HYDROL_F31_1"/>
    <property type="match status" value="1"/>
</dbReference>
<evidence type="ECO:0000313" key="4">
    <source>
        <dbReference type="EMBL" id="CAH2056809.1"/>
    </source>
</evidence>
<comment type="caution">
    <text evidence="4">The sequence shown here is derived from an EMBL/GenBank/DDBJ whole genome shotgun (WGS) entry which is preliminary data.</text>
</comment>
<dbReference type="InterPro" id="IPR030458">
    <property type="entry name" value="Glyco_hydro_31_AS"/>
</dbReference>
<protein>
    <recommendedName>
        <fullName evidence="3">Glycoside hydrolase family 31 TIM barrel domain-containing protein</fullName>
    </recommendedName>
</protein>
<evidence type="ECO:0000259" key="3">
    <source>
        <dbReference type="Pfam" id="PF01055"/>
    </source>
</evidence>
<dbReference type="PANTHER" id="PTHR22762">
    <property type="entry name" value="ALPHA-GLUCOSIDASE"/>
    <property type="match status" value="1"/>
</dbReference>
<proteinExistence type="inferred from homology"/>
<dbReference type="InterPro" id="IPR000322">
    <property type="entry name" value="Glyco_hydro_31_TIM"/>
</dbReference>
<dbReference type="Gene3D" id="3.20.20.80">
    <property type="entry name" value="Glycosidases"/>
    <property type="match status" value="2"/>
</dbReference>
<evidence type="ECO:0000256" key="1">
    <source>
        <dbReference type="ARBA" id="ARBA00007806"/>
    </source>
</evidence>
<dbReference type="GO" id="GO:0005975">
    <property type="term" value="P:carbohydrate metabolic process"/>
    <property type="evidence" value="ECO:0007669"/>
    <property type="project" value="InterPro"/>
</dbReference>